<keyword evidence="1" id="KW-0732">Signal</keyword>
<dbReference type="EMBL" id="HBFB01028110">
    <property type="protein sequence ID" value="CAD8691545.1"/>
    <property type="molecule type" value="Transcribed_RNA"/>
</dbReference>
<evidence type="ECO:0000256" key="1">
    <source>
        <dbReference type="SAM" id="SignalP"/>
    </source>
</evidence>
<sequence>MGWLISVGLLLSSALLASTHMSGDTDEGLMCSRRQARKQANAWAAEKASETQAGVCDMSFIPRFAAYTSSKNPLIVSVGCSRGYHDALMFGYFWGHDSPAPAFYPSGLNENHMDHGPAIALPNPCGKCNECKVGEPNLTRFTFPQREHLQLVCFEPASRLHPVLSHASDFFFPSYWPQVLAQARWIIQPHAVADVAGRVGFTPDCAQNCSIEAASRFNVSATTIDRLAVLSKIARIHHLRINAAGHEDKVLYGAHHTLQRHAIDSLHFHYNGRGYRTRKPSLQAMVMYLAGLGYGCYWPESVRSPYYYKITGCWSEAYEGVGGTSNVVCVRNGHPLREHLDDRSHLAVLRHNTGIAV</sequence>
<accession>A0A7S0WYJ4</accession>
<protein>
    <submittedName>
        <fullName evidence="2">Uncharacterized protein</fullName>
    </submittedName>
</protein>
<name>A0A7S0WYJ4_9CHLO</name>
<dbReference type="InterPro" id="IPR029063">
    <property type="entry name" value="SAM-dependent_MTases_sf"/>
</dbReference>
<gene>
    <name evidence="2" type="ORF">CLEI1391_LOCUS15728</name>
</gene>
<dbReference type="Gene3D" id="3.40.50.150">
    <property type="entry name" value="Vaccinia Virus protein VP39"/>
    <property type="match status" value="1"/>
</dbReference>
<feature type="chain" id="PRO_5030961772" evidence="1">
    <location>
        <begin position="18"/>
        <end position="357"/>
    </location>
</feature>
<reference evidence="2" key="1">
    <citation type="submission" date="2021-01" db="EMBL/GenBank/DDBJ databases">
        <authorList>
            <person name="Corre E."/>
            <person name="Pelletier E."/>
            <person name="Niang G."/>
            <person name="Scheremetjew M."/>
            <person name="Finn R."/>
            <person name="Kale V."/>
            <person name="Holt S."/>
            <person name="Cochrane G."/>
            <person name="Meng A."/>
            <person name="Brown T."/>
            <person name="Cohen L."/>
        </authorList>
    </citation>
    <scope>NUCLEOTIDE SEQUENCE</scope>
    <source>
        <strain evidence="2">SAG 11-49</strain>
    </source>
</reference>
<proteinExistence type="predicted"/>
<evidence type="ECO:0000313" key="2">
    <source>
        <dbReference type="EMBL" id="CAD8691545.1"/>
    </source>
</evidence>
<dbReference type="AlphaFoldDB" id="A0A7S0WYJ4"/>
<organism evidence="2">
    <name type="scientific">Chlamydomonas leiostraca</name>
    <dbReference type="NCBI Taxonomy" id="1034604"/>
    <lineage>
        <taxon>Eukaryota</taxon>
        <taxon>Viridiplantae</taxon>
        <taxon>Chlorophyta</taxon>
        <taxon>core chlorophytes</taxon>
        <taxon>Chlorophyceae</taxon>
        <taxon>CS clade</taxon>
        <taxon>Chlamydomonadales</taxon>
        <taxon>Chlamydomonadaceae</taxon>
        <taxon>Chlamydomonas</taxon>
    </lineage>
</organism>
<feature type="signal peptide" evidence="1">
    <location>
        <begin position="1"/>
        <end position="17"/>
    </location>
</feature>
<dbReference type="SUPFAM" id="SSF53335">
    <property type="entry name" value="S-adenosyl-L-methionine-dependent methyltransferases"/>
    <property type="match status" value="1"/>
</dbReference>